<dbReference type="Pfam" id="PF00211">
    <property type="entry name" value="Guanylate_cyc"/>
    <property type="match status" value="1"/>
</dbReference>
<dbReference type="GO" id="GO:0005886">
    <property type="term" value="C:plasma membrane"/>
    <property type="evidence" value="ECO:0007669"/>
    <property type="project" value="TreeGrafter"/>
</dbReference>
<feature type="coiled-coil region" evidence="7">
    <location>
        <begin position="66"/>
        <end position="97"/>
    </location>
</feature>
<dbReference type="PANTHER" id="PTHR11920">
    <property type="entry name" value="GUANYLYL CYCLASE"/>
    <property type="match status" value="1"/>
</dbReference>
<keyword evidence="6" id="KW-0456">Lyase</keyword>
<evidence type="ECO:0000256" key="5">
    <source>
        <dbReference type="ARBA" id="ARBA00023136"/>
    </source>
</evidence>
<keyword evidence="4" id="KW-1133">Transmembrane helix</keyword>
<dbReference type="InterPro" id="IPR029787">
    <property type="entry name" value="Nucleotide_cyclase"/>
</dbReference>
<proteinExistence type="predicted"/>
<dbReference type="GO" id="GO:0000166">
    <property type="term" value="F:nucleotide binding"/>
    <property type="evidence" value="ECO:0007669"/>
    <property type="project" value="UniProtKB-KW"/>
</dbReference>
<dbReference type="GO" id="GO:0035556">
    <property type="term" value="P:intracellular signal transduction"/>
    <property type="evidence" value="ECO:0007669"/>
    <property type="project" value="InterPro"/>
</dbReference>
<dbReference type="CDD" id="cd07302">
    <property type="entry name" value="CHD"/>
    <property type="match status" value="1"/>
</dbReference>
<sequence length="206" mass="23280">PAEIIERVKGGERPSFRPSANVGCHMEELGQLMQHCWAEDPLERPDFNQIKVQLRKFNRESSSNILDNLLSRMEQYANNLEELVEERTQAYLEEKRKAEALLYQILPHTQCHILGHLQGWGLQTSLGSPCQGLATLSMQECPLTSPQVETIGDAYMVVSGLPVRNGKLHAREVARMALALLDAVRSFHIRHRPGQQLELRIGIHTG</sequence>
<dbReference type="GO" id="GO:0007168">
    <property type="term" value="P:receptor guanylyl cyclase signaling pathway"/>
    <property type="evidence" value="ECO:0007669"/>
    <property type="project" value="TreeGrafter"/>
</dbReference>
<dbReference type="InterPro" id="IPR011009">
    <property type="entry name" value="Kinase-like_dom_sf"/>
</dbReference>
<dbReference type="SUPFAM" id="SSF56112">
    <property type="entry name" value="Protein kinase-like (PK-like)"/>
    <property type="match status" value="1"/>
</dbReference>
<evidence type="ECO:0000313" key="10">
    <source>
        <dbReference type="Proteomes" id="UP000525714"/>
    </source>
</evidence>
<feature type="domain" description="Guanylate cyclase" evidence="8">
    <location>
        <begin position="147"/>
        <end position="206"/>
    </location>
</feature>
<dbReference type="EMBL" id="VYZC01002411">
    <property type="protein sequence ID" value="NWT07478.1"/>
    <property type="molecule type" value="Genomic_DNA"/>
</dbReference>
<protein>
    <submittedName>
        <fullName evidence="9">ANPRA protein</fullName>
    </submittedName>
</protein>
<dbReference type="PANTHER" id="PTHR11920:SF300">
    <property type="entry name" value="ATRIAL NATRIURETIC PEPTIDE RECEPTOR 1"/>
    <property type="match status" value="1"/>
</dbReference>
<dbReference type="GO" id="GO:0004016">
    <property type="term" value="F:adenylate cyclase activity"/>
    <property type="evidence" value="ECO:0007669"/>
    <property type="project" value="TreeGrafter"/>
</dbReference>
<evidence type="ECO:0000256" key="4">
    <source>
        <dbReference type="ARBA" id="ARBA00022989"/>
    </source>
</evidence>
<dbReference type="GO" id="GO:0004383">
    <property type="term" value="F:guanylate cyclase activity"/>
    <property type="evidence" value="ECO:0007669"/>
    <property type="project" value="TreeGrafter"/>
</dbReference>
<dbReference type="InterPro" id="IPR001054">
    <property type="entry name" value="A/G_cyclase"/>
</dbReference>
<dbReference type="AlphaFoldDB" id="A0A7K5KMR1"/>
<feature type="non-terminal residue" evidence="9">
    <location>
        <position position="206"/>
    </location>
</feature>
<dbReference type="Gene3D" id="3.30.70.1230">
    <property type="entry name" value="Nucleotide cyclase"/>
    <property type="match status" value="1"/>
</dbReference>
<dbReference type="Gene3D" id="1.10.510.10">
    <property type="entry name" value="Transferase(Phosphotransferase) domain 1"/>
    <property type="match status" value="1"/>
</dbReference>
<feature type="non-terminal residue" evidence="9">
    <location>
        <position position="1"/>
    </location>
</feature>
<evidence type="ECO:0000256" key="7">
    <source>
        <dbReference type="SAM" id="Coils"/>
    </source>
</evidence>
<evidence type="ECO:0000256" key="1">
    <source>
        <dbReference type="ARBA" id="ARBA00004167"/>
    </source>
</evidence>
<dbReference type="PROSITE" id="PS50125">
    <property type="entry name" value="GUANYLATE_CYCLASE_2"/>
    <property type="match status" value="1"/>
</dbReference>
<comment type="subcellular location">
    <subcellularLocation>
        <location evidence="1">Membrane</location>
        <topology evidence="1">Single-pass membrane protein</topology>
    </subcellularLocation>
</comment>
<comment type="caution">
    <text evidence="9">The sequence shown here is derived from an EMBL/GenBank/DDBJ whole genome shotgun (WGS) entry which is preliminary data.</text>
</comment>
<evidence type="ECO:0000256" key="3">
    <source>
        <dbReference type="ARBA" id="ARBA00022741"/>
    </source>
</evidence>
<keyword evidence="10" id="KW-1185">Reference proteome</keyword>
<gene>
    <name evidence="9" type="primary">Npr1_1</name>
    <name evidence="9" type="ORF">MIOMAC_R03020</name>
</gene>
<keyword evidence="7" id="KW-0175">Coiled coil</keyword>
<evidence type="ECO:0000313" key="9">
    <source>
        <dbReference type="EMBL" id="NWT07478.1"/>
    </source>
</evidence>
<keyword evidence="5" id="KW-0472">Membrane</keyword>
<keyword evidence="3" id="KW-0547">Nucleotide-binding</keyword>
<dbReference type="InterPro" id="IPR050401">
    <property type="entry name" value="Cyclic_nucleotide_synthase"/>
</dbReference>
<accession>A0A7K5KMR1</accession>
<evidence type="ECO:0000256" key="6">
    <source>
        <dbReference type="ARBA" id="ARBA00023239"/>
    </source>
</evidence>
<keyword evidence="2" id="KW-0812">Transmembrane</keyword>
<organism evidence="9 10">
    <name type="scientific">Mionectes macconnelli</name>
    <name type="common">McConnell's flycatcher</name>
    <dbReference type="NCBI Taxonomy" id="254557"/>
    <lineage>
        <taxon>Eukaryota</taxon>
        <taxon>Metazoa</taxon>
        <taxon>Chordata</taxon>
        <taxon>Craniata</taxon>
        <taxon>Vertebrata</taxon>
        <taxon>Euteleostomi</taxon>
        <taxon>Archelosauria</taxon>
        <taxon>Archosauria</taxon>
        <taxon>Dinosauria</taxon>
        <taxon>Saurischia</taxon>
        <taxon>Theropoda</taxon>
        <taxon>Coelurosauria</taxon>
        <taxon>Aves</taxon>
        <taxon>Neognathae</taxon>
        <taxon>Neoaves</taxon>
        <taxon>Telluraves</taxon>
        <taxon>Australaves</taxon>
        <taxon>Passeriformes</taxon>
        <taxon>Tyrannidae</taxon>
        <taxon>Mionectes</taxon>
    </lineage>
</organism>
<evidence type="ECO:0000259" key="8">
    <source>
        <dbReference type="PROSITE" id="PS50125"/>
    </source>
</evidence>
<dbReference type="GO" id="GO:0001653">
    <property type="term" value="F:peptide receptor activity"/>
    <property type="evidence" value="ECO:0007669"/>
    <property type="project" value="TreeGrafter"/>
</dbReference>
<dbReference type="Proteomes" id="UP000525714">
    <property type="component" value="Unassembled WGS sequence"/>
</dbReference>
<reference evidence="9 10" key="1">
    <citation type="submission" date="2019-09" db="EMBL/GenBank/DDBJ databases">
        <title>Bird 10,000 Genomes (B10K) Project - Family phase.</title>
        <authorList>
            <person name="Zhang G."/>
        </authorList>
    </citation>
    <scope>NUCLEOTIDE SEQUENCE [LARGE SCALE GENOMIC DNA]</scope>
    <source>
        <strain evidence="9">B10K-DU-003-16</strain>
        <tissue evidence="9">Mixed tissue sample</tissue>
    </source>
</reference>
<name>A0A7K5KMR1_9TYRA</name>
<dbReference type="SUPFAM" id="SSF55073">
    <property type="entry name" value="Nucleotide cyclase"/>
    <property type="match status" value="1"/>
</dbReference>
<evidence type="ECO:0000256" key="2">
    <source>
        <dbReference type="ARBA" id="ARBA00022692"/>
    </source>
</evidence>
<dbReference type="Gene3D" id="6.10.250.780">
    <property type="match status" value="1"/>
</dbReference>